<name>A0ABS2CKH3_9MICO</name>
<comment type="caution">
    <text evidence="2">The sequence shown here is derived from an EMBL/GenBank/DDBJ whole genome shotgun (WGS) entry which is preliminary data.</text>
</comment>
<dbReference type="Proteomes" id="UP001430172">
    <property type="component" value="Unassembled WGS sequence"/>
</dbReference>
<reference evidence="2" key="1">
    <citation type="submission" date="2021-02" db="EMBL/GenBank/DDBJ databases">
        <title>Phycicoccus sp. MQZ13P-5T, whole genome shotgun sequence.</title>
        <authorList>
            <person name="Tuo L."/>
        </authorList>
    </citation>
    <scope>NUCLEOTIDE SEQUENCE</scope>
    <source>
        <strain evidence="2">MQZ13P-5</strain>
    </source>
</reference>
<feature type="chain" id="PRO_5045797617" evidence="1">
    <location>
        <begin position="26"/>
        <end position="129"/>
    </location>
</feature>
<protein>
    <submittedName>
        <fullName evidence="2">Uncharacterized protein</fullName>
    </submittedName>
</protein>
<dbReference type="RefSeq" id="WP_204130854.1">
    <property type="nucleotide sequence ID" value="NZ_JAFDVD010000008.1"/>
</dbReference>
<evidence type="ECO:0000313" key="2">
    <source>
        <dbReference type="EMBL" id="MBM6400385.1"/>
    </source>
</evidence>
<feature type="signal peptide" evidence="1">
    <location>
        <begin position="1"/>
        <end position="25"/>
    </location>
</feature>
<keyword evidence="3" id="KW-1185">Reference proteome</keyword>
<keyword evidence="1" id="KW-0732">Signal</keyword>
<proteinExistence type="predicted"/>
<evidence type="ECO:0000313" key="3">
    <source>
        <dbReference type="Proteomes" id="UP001430172"/>
    </source>
</evidence>
<gene>
    <name evidence="2" type="ORF">JQN70_08320</name>
</gene>
<dbReference type="EMBL" id="JAFDVD010000008">
    <property type="protein sequence ID" value="MBM6400385.1"/>
    <property type="molecule type" value="Genomic_DNA"/>
</dbReference>
<sequence>MTGSRRLLTVLAMVAPLLVPVTASAAASPRTAAPADTARVAHGPVATGSRSHAVLRVRGVLPGADGVFPRRAAGDAPALWLDITLRAGRAAATTSVPLVPVPGTRSVLVRGPGASSGVPSRLADLPEVW</sequence>
<accession>A0ABS2CKH3</accession>
<evidence type="ECO:0000256" key="1">
    <source>
        <dbReference type="SAM" id="SignalP"/>
    </source>
</evidence>
<organism evidence="2 3">
    <name type="scientific">Phycicoccus sonneratiae</name>
    <dbReference type="NCBI Taxonomy" id="2807628"/>
    <lineage>
        <taxon>Bacteria</taxon>
        <taxon>Bacillati</taxon>
        <taxon>Actinomycetota</taxon>
        <taxon>Actinomycetes</taxon>
        <taxon>Micrococcales</taxon>
        <taxon>Intrasporangiaceae</taxon>
        <taxon>Phycicoccus</taxon>
    </lineage>
</organism>